<accession>A0A841JGA6</accession>
<reference evidence="1 2" key="1">
    <citation type="submission" date="2020-08" db="EMBL/GenBank/DDBJ databases">
        <title>Genomic Encyclopedia of Type Strains, Phase IV (KMG-V): Genome sequencing to study the core and pangenomes of soil and plant-associated prokaryotes.</title>
        <authorList>
            <person name="Whitman W."/>
        </authorList>
    </citation>
    <scope>NUCLEOTIDE SEQUENCE [LARGE SCALE GENOMIC DNA]</scope>
    <source>
        <strain evidence="1 2">MP601</strain>
    </source>
</reference>
<dbReference type="AlphaFoldDB" id="A0A841JGA6"/>
<protein>
    <submittedName>
        <fullName evidence="1">Uncharacterized protein</fullName>
    </submittedName>
</protein>
<gene>
    <name evidence="1" type="ORF">HDF22_001603</name>
</gene>
<proteinExistence type="predicted"/>
<evidence type="ECO:0000313" key="2">
    <source>
        <dbReference type="Proteomes" id="UP000548326"/>
    </source>
</evidence>
<sequence length="36" mass="4214">MKEKLSFSIRLDVFTKRPCFNVTVQNNDINERITVG</sequence>
<comment type="caution">
    <text evidence="1">The sequence shown here is derived from an EMBL/GenBank/DDBJ whole genome shotgun (WGS) entry which is preliminary data.</text>
</comment>
<evidence type="ECO:0000313" key="1">
    <source>
        <dbReference type="EMBL" id="MBB6127495.1"/>
    </source>
</evidence>
<dbReference type="EMBL" id="JACHCA010000004">
    <property type="protein sequence ID" value="MBB6127495.1"/>
    <property type="molecule type" value="Genomic_DNA"/>
</dbReference>
<name>A0A841JGA6_9SPHI</name>
<dbReference type="Proteomes" id="UP000548326">
    <property type="component" value="Unassembled WGS sequence"/>
</dbReference>
<organism evidence="1 2">
    <name type="scientific">Mucilaginibacter lappiensis</name>
    <dbReference type="NCBI Taxonomy" id="354630"/>
    <lineage>
        <taxon>Bacteria</taxon>
        <taxon>Pseudomonadati</taxon>
        <taxon>Bacteroidota</taxon>
        <taxon>Sphingobacteriia</taxon>
        <taxon>Sphingobacteriales</taxon>
        <taxon>Sphingobacteriaceae</taxon>
        <taxon>Mucilaginibacter</taxon>
    </lineage>
</organism>